<dbReference type="PANTHER" id="PTHR43174">
    <property type="entry name" value="UDP-N-ACETYLGLUCOSAMINE 2-EPIMERASE"/>
    <property type="match status" value="1"/>
</dbReference>
<dbReference type="InterPro" id="IPR029767">
    <property type="entry name" value="WecB-like"/>
</dbReference>
<dbReference type="AlphaFoldDB" id="A0A099SYX3"/>
<comment type="caution">
    <text evidence="2">The sequence shown here is derived from an EMBL/GenBank/DDBJ whole genome shotgun (WGS) entry which is preliminary data.</text>
</comment>
<dbReference type="NCBIfam" id="TIGR00236">
    <property type="entry name" value="wecB"/>
    <property type="match status" value="1"/>
</dbReference>
<evidence type="ECO:0000313" key="2">
    <source>
        <dbReference type="EMBL" id="KGK98082.1"/>
    </source>
</evidence>
<dbReference type="PANTHER" id="PTHR43174:SF1">
    <property type="entry name" value="UDP-N-ACETYLGLUCOSAMINE 2-EPIMERASE"/>
    <property type="match status" value="1"/>
</dbReference>
<dbReference type="CDD" id="cd03786">
    <property type="entry name" value="GTB_UDP-GlcNAc_2-Epimerase"/>
    <property type="match status" value="1"/>
</dbReference>
<gene>
    <name evidence="2" type="ORF">LI82_10105</name>
</gene>
<dbReference type="EMBL" id="JRHO01000014">
    <property type="protein sequence ID" value="KGK98082.1"/>
    <property type="molecule type" value="Genomic_DNA"/>
</dbReference>
<dbReference type="RefSeq" id="WP_048195327.1">
    <property type="nucleotide sequence ID" value="NZ_CAAGSM010000001.1"/>
</dbReference>
<organism evidence="2 3">
    <name type="scientific">Methanococcoides methylutens</name>
    <dbReference type="NCBI Taxonomy" id="2226"/>
    <lineage>
        <taxon>Archaea</taxon>
        <taxon>Methanobacteriati</taxon>
        <taxon>Methanobacteriota</taxon>
        <taxon>Stenosarchaea group</taxon>
        <taxon>Methanomicrobia</taxon>
        <taxon>Methanosarcinales</taxon>
        <taxon>Methanosarcinaceae</taxon>
        <taxon>Methanococcoides</taxon>
    </lineage>
</organism>
<dbReference type="SUPFAM" id="SSF53756">
    <property type="entry name" value="UDP-Glycosyltransferase/glycogen phosphorylase"/>
    <property type="match status" value="1"/>
</dbReference>
<dbReference type="Proteomes" id="UP000029859">
    <property type="component" value="Unassembled WGS sequence"/>
</dbReference>
<feature type="domain" description="UDP-N-acetylglucosamine 2-epimerase" evidence="1">
    <location>
        <begin position="27"/>
        <end position="360"/>
    </location>
</feature>
<evidence type="ECO:0000259" key="1">
    <source>
        <dbReference type="Pfam" id="PF02350"/>
    </source>
</evidence>
<dbReference type="Pfam" id="PF02350">
    <property type="entry name" value="Epimerase_2"/>
    <property type="match status" value="1"/>
</dbReference>
<keyword evidence="3" id="KW-1185">Reference proteome</keyword>
<protein>
    <submittedName>
        <fullName evidence="2">UDP-N-acetylglucosamine 2-epimerase</fullName>
    </submittedName>
</protein>
<name>A0A099SYX3_METMT</name>
<dbReference type="InterPro" id="IPR003331">
    <property type="entry name" value="UDP_GlcNAc_Epimerase_2_dom"/>
</dbReference>
<reference evidence="2 3" key="1">
    <citation type="submission" date="2014-09" db="EMBL/GenBank/DDBJ databases">
        <title>Draft genome sequence of an obligately methylotrophic methanogen, Methanococcoides methylutens, isolated from marine sediment.</title>
        <authorList>
            <person name="Guan Y."/>
            <person name="Ngugi D.K."/>
            <person name="Blom J."/>
            <person name="Ali S."/>
            <person name="Ferry J.G."/>
            <person name="Stingl U."/>
        </authorList>
    </citation>
    <scope>NUCLEOTIDE SEQUENCE [LARGE SCALE GENOMIC DNA]</scope>
    <source>
        <strain evidence="2 3">DSM 2657</strain>
    </source>
</reference>
<evidence type="ECO:0000313" key="3">
    <source>
        <dbReference type="Proteomes" id="UP000029859"/>
    </source>
</evidence>
<dbReference type="OrthoDB" id="7018at2157"/>
<proteinExistence type="predicted"/>
<sequence length="377" mass="43222">MTNLKVMTILGTRPEIIRLSEVIKKLDKYVDHILVHTNQNYDYELNQIFFEELNLRNPDYVLNVKSSSIGGQIGNILSQTEEVVLKEKPDAILILGDTNSALSCIVAKRLKIPIFHMEAGNRCFDDRVPEEINRRIVDHTADINLPYTEHARRNLLREGLSPDSIYVSGSPMAEVLETNMEKIENSSILDKLALEKEKYFLVSIHREENVDNTDNLKNIFNALESIADKYDYPIIISTHPRTRKRIDDLKIKIHDQFILHKPFGMFDFVKLQKKSFCVLSDSGTIHEDAGIMGIPSLVVRESSERPEAYDTGNVILTGTDPKTILMSVDIVRRQSEENIKFSNPYDYQELNVSDKVVRLIVGMSKIVPKKKYYLPLE</sequence>
<accession>A0A099SYX3</accession>
<dbReference type="Gene3D" id="3.40.50.2000">
    <property type="entry name" value="Glycogen Phosphorylase B"/>
    <property type="match status" value="2"/>
</dbReference>